<reference evidence="4 5" key="1">
    <citation type="submission" date="2024-09" db="EMBL/GenBank/DDBJ databases">
        <authorList>
            <person name="Sun Q."/>
            <person name="Mori K."/>
        </authorList>
    </citation>
    <scope>NUCLEOTIDE SEQUENCE [LARGE SCALE GENOMIC DNA]</scope>
    <source>
        <strain evidence="4 5">JCM 10918</strain>
    </source>
</reference>
<comment type="caution">
    <text evidence="4">The sequence shown here is derived from an EMBL/GenBank/DDBJ whole genome shotgun (WGS) entry which is preliminary data.</text>
</comment>
<gene>
    <name evidence="4" type="ORF">ACFFRO_11765</name>
</gene>
<dbReference type="SUPFAM" id="SSF55920">
    <property type="entry name" value="Creatinase/aminopeptidase"/>
    <property type="match status" value="1"/>
</dbReference>
<dbReference type="CDD" id="cd01092">
    <property type="entry name" value="APP-like"/>
    <property type="match status" value="1"/>
</dbReference>
<feature type="region of interest" description="Disordered" evidence="1">
    <location>
        <begin position="190"/>
        <end position="212"/>
    </location>
</feature>
<evidence type="ECO:0000256" key="1">
    <source>
        <dbReference type="SAM" id="MobiDB-lite"/>
    </source>
</evidence>
<dbReference type="EMBL" id="JBHMAR010000010">
    <property type="protein sequence ID" value="MFB9735806.1"/>
    <property type="molecule type" value="Genomic_DNA"/>
</dbReference>
<keyword evidence="5" id="KW-1185">Reference proteome</keyword>
<dbReference type="Pfam" id="PF00557">
    <property type="entry name" value="Peptidase_M24"/>
    <property type="match status" value="1"/>
</dbReference>
<dbReference type="Proteomes" id="UP001589703">
    <property type="component" value="Unassembled WGS sequence"/>
</dbReference>
<dbReference type="InterPro" id="IPR029149">
    <property type="entry name" value="Creatin/AminoP/Spt16_N"/>
</dbReference>
<dbReference type="Gene3D" id="3.90.230.10">
    <property type="entry name" value="Creatinase/methionine aminopeptidase superfamily"/>
    <property type="match status" value="1"/>
</dbReference>
<feature type="region of interest" description="Disordered" evidence="1">
    <location>
        <begin position="56"/>
        <end position="85"/>
    </location>
</feature>
<feature type="domain" description="Creatinase N-terminal" evidence="3">
    <location>
        <begin position="8"/>
        <end position="139"/>
    </location>
</feature>
<organism evidence="4 5">
    <name type="scientific">Streptomyces thermocoprophilus</name>
    <dbReference type="NCBI Taxonomy" id="78356"/>
    <lineage>
        <taxon>Bacteria</taxon>
        <taxon>Bacillati</taxon>
        <taxon>Actinomycetota</taxon>
        <taxon>Actinomycetes</taxon>
        <taxon>Kitasatosporales</taxon>
        <taxon>Streptomycetaceae</taxon>
        <taxon>Streptomyces</taxon>
    </lineage>
</organism>
<dbReference type="InterPro" id="IPR050659">
    <property type="entry name" value="Peptidase_M24B"/>
</dbReference>
<evidence type="ECO:0000259" key="3">
    <source>
        <dbReference type="Pfam" id="PF01321"/>
    </source>
</evidence>
<dbReference type="Pfam" id="PF01321">
    <property type="entry name" value="Creatinase_N"/>
    <property type="match status" value="1"/>
</dbReference>
<sequence length="369" mass="39046">MSEVYAARRARLRERCQAGGSASALITRPANVRYLAGPAPLGTVLLLGRQEDVLVCSGPPGERPTPAGRPDESLRRHTLSGPGGDPAVAAAGLAEAQGADSLALEEHHLTVARHRAVRSVAPRLRLADLGGAVEQLRVVKDEEEISCLRIAAEIADQALGELLESILVGRTERHLALELERRLVDHGADGPAFPTSVATGPNAGRRGHRPTDRRVEEGDFLSVCLGAAYRGYRCEIGRTFVIGTAPADWQIELYDLVFAAQRAGRESLAPGAAYRDVDRAARQVMDSAGYTQGLPSLTGHGVGLEIDEDPQLGPAAMGKLDACVPVTVEPGVHLPGRGGVRIDDTLVVRPEADGGPELLTITTKELLAL</sequence>
<dbReference type="InterPro" id="IPR000994">
    <property type="entry name" value="Pept_M24"/>
</dbReference>
<protein>
    <submittedName>
        <fullName evidence="4">M24 family metallopeptidase</fullName>
    </submittedName>
</protein>
<evidence type="ECO:0000259" key="2">
    <source>
        <dbReference type="Pfam" id="PF00557"/>
    </source>
</evidence>
<feature type="domain" description="Peptidase M24" evidence="2">
    <location>
        <begin position="147"/>
        <end position="349"/>
    </location>
</feature>
<name>A0ABV5VDB3_9ACTN</name>
<proteinExistence type="predicted"/>
<evidence type="ECO:0000313" key="4">
    <source>
        <dbReference type="EMBL" id="MFB9735806.1"/>
    </source>
</evidence>
<accession>A0ABV5VDB3</accession>
<dbReference type="PANTHER" id="PTHR46112">
    <property type="entry name" value="AMINOPEPTIDASE"/>
    <property type="match status" value="1"/>
</dbReference>
<dbReference type="PANTHER" id="PTHR46112:SF8">
    <property type="entry name" value="CYTOPLASMIC PEPTIDASE PEPQ-RELATED"/>
    <property type="match status" value="1"/>
</dbReference>
<dbReference type="RefSeq" id="WP_247461074.1">
    <property type="nucleotide sequence ID" value="NZ_JBHMAR010000010.1"/>
</dbReference>
<evidence type="ECO:0000313" key="5">
    <source>
        <dbReference type="Proteomes" id="UP001589703"/>
    </source>
</evidence>
<dbReference type="SUPFAM" id="SSF53092">
    <property type="entry name" value="Creatinase/prolidase N-terminal domain"/>
    <property type="match status" value="1"/>
</dbReference>
<dbReference type="InterPro" id="IPR000587">
    <property type="entry name" value="Creatinase_N"/>
</dbReference>
<dbReference type="InterPro" id="IPR036005">
    <property type="entry name" value="Creatinase/aminopeptidase-like"/>
</dbReference>
<dbReference type="Gene3D" id="3.40.350.10">
    <property type="entry name" value="Creatinase/prolidase N-terminal domain"/>
    <property type="match status" value="1"/>
</dbReference>